<accession>A0A128EYX6</accession>
<name>A0A128EYX6_9GAMM</name>
<reference evidence="2" key="1">
    <citation type="submission" date="2016-02" db="EMBL/GenBank/DDBJ databases">
        <authorList>
            <person name="Rodrigo-Torres Lidia"/>
            <person name="Arahal R.David."/>
        </authorList>
    </citation>
    <scope>NUCLEOTIDE SEQUENCE [LARGE SCALE GENOMIC DNA]</scope>
    <source>
        <strain evidence="2">CECT 8713</strain>
    </source>
</reference>
<dbReference type="AlphaFoldDB" id="A0A128EYX6"/>
<gene>
    <name evidence="1" type="ORF">GMA8713_01119</name>
</gene>
<protein>
    <submittedName>
        <fullName evidence="1">Uncharacterized protein</fullName>
    </submittedName>
</protein>
<dbReference type="EMBL" id="FIZY01000007">
    <property type="protein sequence ID" value="CZF79758.1"/>
    <property type="molecule type" value="Genomic_DNA"/>
</dbReference>
<evidence type="ECO:0000313" key="1">
    <source>
        <dbReference type="EMBL" id="CZF79758.1"/>
    </source>
</evidence>
<evidence type="ECO:0000313" key="2">
    <source>
        <dbReference type="Proteomes" id="UP000073601"/>
    </source>
</evidence>
<dbReference type="Proteomes" id="UP000073601">
    <property type="component" value="Unassembled WGS sequence"/>
</dbReference>
<proteinExistence type="predicted"/>
<organism evidence="1 2">
    <name type="scientific">Grimontia marina</name>
    <dbReference type="NCBI Taxonomy" id="646534"/>
    <lineage>
        <taxon>Bacteria</taxon>
        <taxon>Pseudomonadati</taxon>
        <taxon>Pseudomonadota</taxon>
        <taxon>Gammaproteobacteria</taxon>
        <taxon>Vibrionales</taxon>
        <taxon>Vibrionaceae</taxon>
        <taxon>Grimontia</taxon>
    </lineage>
</organism>
<keyword evidence="2" id="KW-1185">Reference proteome</keyword>
<sequence>MNTRYFCSTRACNYYVAGFFFVFDCKSIFEIPPKLFVSILFIME</sequence>